<evidence type="ECO:0000313" key="2">
    <source>
        <dbReference type="EMBL" id="OEV39534.1"/>
    </source>
</evidence>
<accession>A0A1E7NFT3</accession>
<dbReference type="Proteomes" id="UP000037395">
    <property type="component" value="Unassembled WGS sequence"/>
</dbReference>
<gene>
    <name evidence="2" type="ORF">HS99_0002285</name>
</gene>
<name>A0A1E7NFT3_KITAU</name>
<sequence>MEDSRRPRSTPVASRVQVPGCEGGPLGAHRVDGGLVDQVGQVRAREAGGGTGDPIQVHAGARVLPCTWTERMAERSAWLGSGTVTWRSNRPGRSSAGSRASGRLVAGRLVAARTTMPVDWSKPSISASS</sequence>
<proteinExistence type="predicted"/>
<protein>
    <submittedName>
        <fullName evidence="2">Uncharacterized protein</fullName>
    </submittedName>
</protein>
<organism evidence="2 3">
    <name type="scientific">Kitasatospora aureofaciens</name>
    <name type="common">Streptomyces aureofaciens</name>
    <dbReference type="NCBI Taxonomy" id="1894"/>
    <lineage>
        <taxon>Bacteria</taxon>
        <taxon>Bacillati</taxon>
        <taxon>Actinomycetota</taxon>
        <taxon>Actinomycetes</taxon>
        <taxon>Kitasatosporales</taxon>
        <taxon>Streptomycetaceae</taxon>
        <taxon>Kitasatospora</taxon>
    </lineage>
</organism>
<comment type="caution">
    <text evidence="2">The sequence shown here is derived from an EMBL/GenBank/DDBJ whole genome shotgun (WGS) entry which is preliminary data.</text>
</comment>
<evidence type="ECO:0000256" key="1">
    <source>
        <dbReference type="SAM" id="MobiDB-lite"/>
    </source>
</evidence>
<feature type="region of interest" description="Disordered" evidence="1">
    <location>
        <begin position="1"/>
        <end position="32"/>
    </location>
</feature>
<dbReference type="EMBL" id="JPRF03000001">
    <property type="protein sequence ID" value="OEV39534.1"/>
    <property type="molecule type" value="Genomic_DNA"/>
</dbReference>
<keyword evidence="3" id="KW-1185">Reference proteome</keyword>
<dbReference type="AlphaFoldDB" id="A0A1E7NFT3"/>
<evidence type="ECO:0000313" key="3">
    <source>
        <dbReference type="Proteomes" id="UP000037395"/>
    </source>
</evidence>
<reference evidence="2" key="1">
    <citation type="submission" date="2016-08" db="EMBL/GenBank/DDBJ databases">
        <title>Sequencing, Assembly and Comparative Genomics of S. aureofaciens ATCC 10762.</title>
        <authorList>
            <person name="Gradnigo J.S."/>
            <person name="Johnson N."/>
            <person name="Somerville G.A."/>
        </authorList>
    </citation>
    <scope>NUCLEOTIDE SEQUENCE [LARGE SCALE GENOMIC DNA]</scope>
    <source>
        <strain evidence="2">ATCC 10762</strain>
    </source>
</reference>